<dbReference type="InterPro" id="IPR013320">
    <property type="entry name" value="ConA-like_dom_sf"/>
</dbReference>
<feature type="region of interest" description="Disordered" evidence="7">
    <location>
        <begin position="302"/>
        <end position="334"/>
    </location>
</feature>
<dbReference type="SUPFAM" id="SSF49899">
    <property type="entry name" value="Concanavalin A-like lectins/glucanases"/>
    <property type="match status" value="1"/>
</dbReference>
<sequence>MMLPLAAAMTLACVSPWQPDLGDGRYRNPVLYADYSDPDVVRVGDDYWLTASSFSCVPGLPLLHSRDLVNWTLAAHALPRLVPEEAFASPQPGKGVWAPAIRHHAGRFWIYYPDPDFGLYVITAADPRGPWSAPVLVQAGRGLIDPCPLWDEDGRVYLVHAWAKSRAGINNVLTLLRLDAGGTRVEEDLGVIVDGHALPDYSTLEGPKFYRRDGWYYIFAPAGGVKTGWQSVFRARDVRGPYEARIVLAQGSTAINGPHQGALVDTPKGEWWFVHFQDLDAYGRVVHLEPVVWREGWPVIGSDPDGDGRGEPVLTHRKPTLPPEPRATPPTSDAFDSPTLGLQWQWPANPREGWFSLTDRPGALRLHPQAAVAPLSLAPYLLLQKFPAPTFVVTTRLELPSPGLGQRAGLIVAGEKSAWMGLQRSANGVEIVRGGDPAESPAVVSTAPAATGAIFIRVTVREHGCCEFSFSSDGHTFSPLGGLFTAVPGRWIGAKVGLFNDATNVSVAGPADFAWFRVEPLP</sequence>
<feature type="domain" description="Beta-xylosidase C-terminal Concanavalin A-like" evidence="8">
    <location>
        <begin position="332"/>
        <end position="519"/>
    </location>
</feature>
<dbReference type="Pfam" id="PF17851">
    <property type="entry name" value="GH43_C2"/>
    <property type="match status" value="1"/>
</dbReference>
<protein>
    <submittedName>
        <fullName evidence="9">Glycoside hydrolase 43 family protein</fullName>
    </submittedName>
</protein>
<dbReference type="KEGG" id="ole:K0B96_10730"/>
<keyword evidence="2 6" id="KW-0378">Hydrolase</keyword>
<dbReference type="InterPro" id="IPR023296">
    <property type="entry name" value="Glyco_hydro_beta-prop_sf"/>
</dbReference>
<gene>
    <name evidence="9" type="ORF">K0B96_10730</name>
</gene>
<dbReference type="SUPFAM" id="SSF75005">
    <property type="entry name" value="Arabinanase/levansucrase/invertase"/>
    <property type="match status" value="1"/>
</dbReference>
<dbReference type="Proteomes" id="UP000825051">
    <property type="component" value="Chromosome"/>
</dbReference>
<dbReference type="Gene3D" id="2.115.10.20">
    <property type="entry name" value="Glycosyl hydrolase domain, family 43"/>
    <property type="match status" value="1"/>
</dbReference>
<evidence type="ECO:0000313" key="10">
    <source>
        <dbReference type="Proteomes" id="UP000825051"/>
    </source>
</evidence>
<dbReference type="CDD" id="cd09001">
    <property type="entry name" value="GH43_FsAxh1-like"/>
    <property type="match status" value="1"/>
</dbReference>
<evidence type="ECO:0000256" key="6">
    <source>
        <dbReference type="RuleBase" id="RU361187"/>
    </source>
</evidence>
<keyword evidence="10" id="KW-1185">Reference proteome</keyword>
<dbReference type="Gene3D" id="2.60.120.200">
    <property type="match status" value="1"/>
</dbReference>
<evidence type="ECO:0000259" key="8">
    <source>
        <dbReference type="Pfam" id="PF17851"/>
    </source>
</evidence>
<dbReference type="GO" id="GO:0004553">
    <property type="term" value="F:hydrolase activity, hydrolyzing O-glycosyl compounds"/>
    <property type="evidence" value="ECO:0007669"/>
    <property type="project" value="InterPro"/>
</dbReference>
<evidence type="ECO:0000256" key="5">
    <source>
        <dbReference type="PIRSR" id="PIRSR606710-2"/>
    </source>
</evidence>
<name>A0A8F9TTE9_9BACT</name>
<feature type="active site" description="Proton donor" evidence="4">
    <location>
        <position position="205"/>
    </location>
</feature>
<dbReference type="Pfam" id="PF04616">
    <property type="entry name" value="Glyco_hydro_43"/>
    <property type="match status" value="1"/>
</dbReference>
<evidence type="ECO:0000256" key="1">
    <source>
        <dbReference type="ARBA" id="ARBA00009865"/>
    </source>
</evidence>
<dbReference type="RefSeq" id="WP_220160899.1">
    <property type="nucleotide sequence ID" value="NZ_CP080507.1"/>
</dbReference>
<evidence type="ECO:0000313" key="9">
    <source>
        <dbReference type="EMBL" id="QYM77795.1"/>
    </source>
</evidence>
<dbReference type="EMBL" id="CP080507">
    <property type="protein sequence ID" value="QYM77795.1"/>
    <property type="molecule type" value="Genomic_DNA"/>
</dbReference>
<accession>A0A8F9TTE9</accession>
<feature type="active site" description="Proton acceptor" evidence="4">
    <location>
        <position position="37"/>
    </location>
</feature>
<dbReference type="PANTHER" id="PTHR42812:SF12">
    <property type="entry name" value="BETA-XYLOSIDASE-RELATED"/>
    <property type="match status" value="1"/>
</dbReference>
<dbReference type="InterPro" id="IPR041542">
    <property type="entry name" value="GH43_C2"/>
</dbReference>
<dbReference type="AlphaFoldDB" id="A0A8F9TTE9"/>
<keyword evidence="3 6" id="KW-0326">Glycosidase</keyword>
<evidence type="ECO:0000256" key="2">
    <source>
        <dbReference type="ARBA" id="ARBA00022801"/>
    </source>
</evidence>
<dbReference type="InterPro" id="IPR006710">
    <property type="entry name" value="Glyco_hydro_43"/>
</dbReference>
<dbReference type="GO" id="GO:0005975">
    <property type="term" value="P:carbohydrate metabolic process"/>
    <property type="evidence" value="ECO:0007669"/>
    <property type="project" value="InterPro"/>
</dbReference>
<evidence type="ECO:0000256" key="3">
    <source>
        <dbReference type="ARBA" id="ARBA00023295"/>
    </source>
</evidence>
<evidence type="ECO:0000256" key="7">
    <source>
        <dbReference type="SAM" id="MobiDB-lite"/>
    </source>
</evidence>
<reference evidence="9" key="1">
    <citation type="submission" date="2021-08" db="EMBL/GenBank/DDBJ databases">
        <title>Genome of a novel bacterium of the phylum Verrucomicrobia, Oleiharenicola sp. KSB-15.</title>
        <authorList>
            <person name="Chung J.-H."/>
            <person name="Ahn J.-H."/>
            <person name="Yoon Y."/>
            <person name="Kim D.-Y."/>
            <person name="An S.-H."/>
            <person name="Park I."/>
            <person name="Yeon J."/>
        </authorList>
    </citation>
    <scope>NUCLEOTIDE SEQUENCE</scope>
    <source>
        <strain evidence="9">KSB-15</strain>
    </source>
</reference>
<proteinExistence type="inferred from homology"/>
<evidence type="ECO:0000256" key="4">
    <source>
        <dbReference type="PIRSR" id="PIRSR606710-1"/>
    </source>
</evidence>
<organism evidence="9 10">
    <name type="scientific">Horticoccus luteus</name>
    <dbReference type="NCBI Taxonomy" id="2862869"/>
    <lineage>
        <taxon>Bacteria</taxon>
        <taxon>Pseudomonadati</taxon>
        <taxon>Verrucomicrobiota</taxon>
        <taxon>Opitutia</taxon>
        <taxon>Opitutales</taxon>
        <taxon>Opitutaceae</taxon>
        <taxon>Horticoccus</taxon>
    </lineage>
</organism>
<comment type="similarity">
    <text evidence="1 6">Belongs to the glycosyl hydrolase 43 family.</text>
</comment>
<dbReference type="PANTHER" id="PTHR42812">
    <property type="entry name" value="BETA-XYLOSIDASE"/>
    <property type="match status" value="1"/>
</dbReference>
<dbReference type="InterPro" id="IPR051795">
    <property type="entry name" value="Glycosyl_Hydrlase_43"/>
</dbReference>
<feature type="site" description="Important for catalytic activity, responsible for pKa modulation of the active site Glu and correct orientation of both the proton donor and substrate" evidence="5">
    <location>
        <position position="145"/>
    </location>
</feature>